<dbReference type="Pfam" id="PF00561">
    <property type="entry name" value="Abhydrolase_1"/>
    <property type="match status" value="1"/>
</dbReference>
<dbReference type="Gene3D" id="3.40.50.1820">
    <property type="entry name" value="alpha/beta hydrolase"/>
    <property type="match status" value="1"/>
</dbReference>
<dbReference type="AlphaFoldDB" id="A0A501XT85"/>
<dbReference type="RefSeq" id="WP_140926803.1">
    <property type="nucleotide sequence ID" value="NZ_VFSU01000011.1"/>
</dbReference>
<evidence type="ECO:0000313" key="3">
    <source>
        <dbReference type="Proteomes" id="UP000319897"/>
    </source>
</evidence>
<dbReference type="EMBL" id="VFSU01000011">
    <property type="protein sequence ID" value="TPE63746.1"/>
    <property type="molecule type" value="Genomic_DNA"/>
</dbReference>
<gene>
    <name evidence="2" type="ORF">FJQ54_02520</name>
</gene>
<sequence length="353" mass="37912">MAEPRSARGRGPHPLPLFLSLASRSLAEQPERLKAVLEGLNRYQSAPVSPPMPAMAELLHRGGVRIMEVGGPADAPPLLVIPSLINAPAVLDLAPDKSLVRYLADEGHRVLLVDWGQMGRSERRLGLAGLVSARLMQLLAQLPGPVSLLGYCLGGTLAIAAAQLLGPRLGRLGLIAAPWHFDGFSAQARRGALETWASIRPLSAQLGAVPVTLLNPLFWSLDEEAVLAKFEALSRRPPGDPQIGWFAAVEDWANSGAPLPIPAARDLFLKGFGADHTGTGRWKVAGQIISPERISAPILDFGATKDRIVPPAARIRRSGVDRRDVHSGHVGMVVGSAARETLWEPLSNWLRHR</sequence>
<keyword evidence="3" id="KW-1185">Reference proteome</keyword>
<dbReference type="SUPFAM" id="SSF53474">
    <property type="entry name" value="alpha/beta-Hydrolases"/>
    <property type="match status" value="1"/>
</dbReference>
<dbReference type="OrthoDB" id="9767934at2"/>
<dbReference type="Proteomes" id="UP000319897">
    <property type="component" value="Unassembled WGS sequence"/>
</dbReference>
<proteinExistence type="predicted"/>
<evidence type="ECO:0000259" key="1">
    <source>
        <dbReference type="Pfam" id="PF00561"/>
    </source>
</evidence>
<evidence type="ECO:0000313" key="2">
    <source>
        <dbReference type="EMBL" id="TPE63746.1"/>
    </source>
</evidence>
<dbReference type="InterPro" id="IPR029058">
    <property type="entry name" value="AB_hydrolase_fold"/>
</dbReference>
<reference evidence="2 3" key="1">
    <citation type="submission" date="2019-06" db="EMBL/GenBank/DDBJ databases">
        <authorList>
            <person name="Lee I."/>
            <person name="Jang G.I."/>
            <person name="Hwang C.Y."/>
        </authorList>
    </citation>
    <scope>NUCLEOTIDE SEQUENCE [LARGE SCALE GENOMIC DNA]</scope>
    <source>
        <strain evidence="2 3">PAMC 28131</strain>
    </source>
</reference>
<organism evidence="2 3">
    <name type="scientific">Sandaracinobacter neustonicus</name>
    <dbReference type="NCBI Taxonomy" id="1715348"/>
    <lineage>
        <taxon>Bacteria</taxon>
        <taxon>Pseudomonadati</taxon>
        <taxon>Pseudomonadota</taxon>
        <taxon>Alphaproteobacteria</taxon>
        <taxon>Sphingomonadales</taxon>
        <taxon>Sphingosinicellaceae</taxon>
        <taxon>Sandaracinobacter</taxon>
    </lineage>
</organism>
<dbReference type="InterPro" id="IPR000073">
    <property type="entry name" value="AB_hydrolase_1"/>
</dbReference>
<accession>A0A501XT85</accession>
<dbReference type="GO" id="GO:0016787">
    <property type="term" value="F:hydrolase activity"/>
    <property type="evidence" value="ECO:0007669"/>
    <property type="project" value="UniProtKB-KW"/>
</dbReference>
<dbReference type="PANTHER" id="PTHR36837">
    <property type="entry name" value="POLY(3-HYDROXYALKANOATE) POLYMERASE SUBUNIT PHAC"/>
    <property type="match status" value="1"/>
</dbReference>
<keyword evidence="2" id="KW-0378">Hydrolase</keyword>
<dbReference type="PANTHER" id="PTHR36837:SF2">
    <property type="entry name" value="POLY(3-HYDROXYALKANOATE) POLYMERASE SUBUNIT PHAC"/>
    <property type="match status" value="1"/>
</dbReference>
<protein>
    <submittedName>
        <fullName evidence="2">Alpha/beta fold hydrolase</fullName>
    </submittedName>
</protein>
<name>A0A501XT85_9SPHN</name>
<feature type="domain" description="AB hydrolase-1" evidence="1">
    <location>
        <begin position="76"/>
        <end position="312"/>
    </location>
</feature>
<dbReference type="InterPro" id="IPR051321">
    <property type="entry name" value="PHA/PHB_synthase"/>
</dbReference>
<comment type="caution">
    <text evidence="2">The sequence shown here is derived from an EMBL/GenBank/DDBJ whole genome shotgun (WGS) entry which is preliminary data.</text>
</comment>